<gene>
    <name evidence="1" type="ORF">AALG99_13320</name>
</gene>
<sequence>MKQSLAQRFEECKLELNPTKTRIVYCKDEDR</sequence>
<evidence type="ECO:0000313" key="1">
    <source>
        <dbReference type="EMBL" id="MEY8634479.1"/>
    </source>
</evidence>
<name>A0ABV4DIX9_9FIRM</name>
<comment type="caution">
    <text evidence="1">The sequence shown here is derived from an EMBL/GenBank/DDBJ whole genome shotgun (WGS) entry which is preliminary data.</text>
</comment>
<accession>A0ABV4DIX9</accession>
<protein>
    <submittedName>
        <fullName evidence="1">Uncharacterized protein</fullName>
    </submittedName>
</protein>
<dbReference type="RefSeq" id="WP_334298298.1">
    <property type="nucleotide sequence ID" value="NZ_BAABXW010000001.1"/>
</dbReference>
<proteinExistence type="predicted"/>
<dbReference type="EMBL" id="JBCLTR010000020">
    <property type="protein sequence ID" value="MEY8634479.1"/>
    <property type="molecule type" value="Genomic_DNA"/>
</dbReference>
<keyword evidence="2" id="KW-1185">Reference proteome</keyword>
<reference evidence="1 2" key="1">
    <citation type="submission" date="2024-03" db="EMBL/GenBank/DDBJ databases">
        <title>Mouse gut bacterial collection (mGBC) of GemPharmatech.</title>
        <authorList>
            <person name="He Y."/>
            <person name="Dong L."/>
            <person name="Wu D."/>
            <person name="Gao X."/>
            <person name="Lin Z."/>
        </authorList>
    </citation>
    <scope>NUCLEOTIDE SEQUENCE [LARGE SCALE GENOMIC DNA]</scope>
    <source>
        <strain evidence="1 2">32-10</strain>
    </source>
</reference>
<evidence type="ECO:0000313" key="2">
    <source>
        <dbReference type="Proteomes" id="UP001565219"/>
    </source>
</evidence>
<dbReference type="Proteomes" id="UP001565219">
    <property type="component" value="Unassembled WGS sequence"/>
</dbReference>
<organism evidence="1 2">
    <name type="scientific">Anaerostipes hominis</name>
    <name type="common">ex Lee et al. 2021</name>
    <dbReference type="NCBI Taxonomy" id="2025494"/>
    <lineage>
        <taxon>Bacteria</taxon>
        <taxon>Bacillati</taxon>
        <taxon>Bacillota</taxon>
        <taxon>Clostridia</taxon>
        <taxon>Lachnospirales</taxon>
        <taxon>Lachnospiraceae</taxon>
        <taxon>Anaerostipes</taxon>
    </lineage>
</organism>